<accession>A0A7H1NT81</accession>
<organism evidence="1 2">
    <name type="scientific">Entomobacter blattae</name>
    <dbReference type="NCBI Taxonomy" id="2762277"/>
    <lineage>
        <taxon>Bacteria</taxon>
        <taxon>Pseudomonadati</taxon>
        <taxon>Pseudomonadota</taxon>
        <taxon>Alphaproteobacteria</taxon>
        <taxon>Acetobacterales</taxon>
        <taxon>Acetobacteraceae</taxon>
        <taxon>Entomobacter</taxon>
    </lineage>
</organism>
<dbReference type="RefSeq" id="WP_203413198.1">
    <property type="nucleotide sequence ID" value="NZ_CP060244.1"/>
</dbReference>
<protein>
    <submittedName>
        <fullName evidence="1">Uncharacterized protein</fullName>
    </submittedName>
</protein>
<reference evidence="1 2" key="1">
    <citation type="submission" date="2020-08" db="EMBL/GenBank/DDBJ databases">
        <title>Complete genome sequence of Entomobacter blattae G55GP.</title>
        <authorList>
            <person name="Poehlein A."/>
            <person name="Guzman J."/>
            <person name="Daniel R."/>
            <person name="Vilcinskas A."/>
        </authorList>
    </citation>
    <scope>NUCLEOTIDE SEQUENCE [LARGE SCALE GENOMIC DNA]</scope>
    <source>
        <strain evidence="1 2">G55GP</strain>
    </source>
</reference>
<dbReference type="AlphaFoldDB" id="A0A7H1NT81"/>
<dbReference type="EMBL" id="CP060244">
    <property type="protein sequence ID" value="QNT78991.1"/>
    <property type="molecule type" value="Genomic_DNA"/>
</dbReference>
<gene>
    <name evidence="1" type="ORF">JGUZn3_17740</name>
</gene>
<evidence type="ECO:0000313" key="2">
    <source>
        <dbReference type="Proteomes" id="UP000516349"/>
    </source>
</evidence>
<keyword evidence="2" id="KW-1185">Reference proteome</keyword>
<dbReference type="KEGG" id="ebla:JGUZn3_17740"/>
<sequence length="366" mass="39719">MALNFLTISDSTRQKLINDTDNLTSNFALGYTDLYAEILYQKSAGLGTLAPESTFWYSQVADINADNQQALGSLFIRNATLYGLAWDGKVNVNFQDISDRLARAVISDVVKTGKIYETDYTLQFDIKTALQYGNVTIGGWGGAFYYWTTPYEGTKTVGELVLQDPFQYNKFLATTTDALLKTAAAAIQSLAKTPTFDNLWSAVQQAVPTAIQASAPLNVKADIVGRAFDTLLGGNVAGDPNRIFGYIYLGNNPFDGKSLWLKTLDAYFNTERNISGNDQLDQLRQERISAQTVANDSLISIPSQSHYLSDLTHYIPTNDSHAVLTSSIDPQITATAGTASSSALLANNAIVSTNANQHLSDSGLVA</sequence>
<name>A0A7H1NT81_9PROT</name>
<evidence type="ECO:0000313" key="1">
    <source>
        <dbReference type="EMBL" id="QNT78991.1"/>
    </source>
</evidence>
<dbReference type="Proteomes" id="UP000516349">
    <property type="component" value="Chromosome"/>
</dbReference>
<proteinExistence type="predicted"/>